<dbReference type="Proteomes" id="UP001243212">
    <property type="component" value="Unassembled WGS sequence"/>
</dbReference>
<evidence type="ECO:0000313" key="5">
    <source>
        <dbReference type="Proteomes" id="UP001243212"/>
    </source>
</evidence>
<gene>
    <name evidence="4" type="ORF">J2S70_000810</name>
</gene>
<feature type="region of interest" description="Disordered" evidence="1">
    <location>
        <begin position="327"/>
        <end position="346"/>
    </location>
</feature>
<comment type="caution">
    <text evidence="4">The sequence shown here is derived from an EMBL/GenBank/DDBJ whole genome shotgun (WGS) entry which is preliminary data.</text>
</comment>
<dbReference type="NCBIfam" id="TIGR03769">
    <property type="entry name" value="P_ac_wall_RPT"/>
    <property type="match status" value="1"/>
</dbReference>
<evidence type="ECO:0000256" key="3">
    <source>
        <dbReference type="SAM" id="SignalP"/>
    </source>
</evidence>
<dbReference type="NCBIfam" id="NF038134">
    <property type="entry name" value="choice_anch_M"/>
    <property type="match status" value="1"/>
</dbReference>
<keyword evidence="3" id="KW-0732">Signal</keyword>
<keyword evidence="2" id="KW-0812">Transmembrane</keyword>
<evidence type="ECO:0000256" key="1">
    <source>
        <dbReference type="SAM" id="MobiDB-lite"/>
    </source>
</evidence>
<evidence type="ECO:0000256" key="2">
    <source>
        <dbReference type="SAM" id="Phobius"/>
    </source>
</evidence>
<feature type="compositionally biased region" description="Acidic residues" evidence="1">
    <location>
        <begin position="257"/>
        <end position="269"/>
    </location>
</feature>
<keyword evidence="2" id="KW-1133">Transmembrane helix</keyword>
<feature type="signal peptide" evidence="3">
    <location>
        <begin position="1"/>
        <end position="23"/>
    </location>
</feature>
<accession>A0ABT9NFQ7</accession>
<proteinExistence type="predicted"/>
<dbReference type="EMBL" id="JAUSQX010000001">
    <property type="protein sequence ID" value="MDP9806228.1"/>
    <property type="molecule type" value="Genomic_DNA"/>
</dbReference>
<feature type="chain" id="PRO_5046395287" evidence="3">
    <location>
        <begin position="24"/>
        <end position="346"/>
    </location>
</feature>
<sequence>MKMRRCALGFAVALAGIPVLSQAAVADTEETEGPSAVDPALTQVVDAEEEVAPRGTEVVLDAGHIDMGPKFIDDQWTLMIRDDTDIEPVWRHLEDVVFQVNDGGIMELPDDPAYDFIGADGEVWVIPQTEIPDVVWLGWNTQDPEVTHRVQGTVSFVFGGHQGDGSFNVFVQAGNFGGPQELWTSAKDESQPISVELNNHTHANWIFTEPGVHLVRMSASATLDDGSSVQDTQLLRFAVGNETNPDDARPAAIGGEAGDDAGDNGEEETREAQGEEWTQEAEPEEPADIDEPSAVDENENVPAYVAIGLGALLLVAVVIALVVRNRNKQKREAAKAAVEAEAADRE</sequence>
<keyword evidence="2" id="KW-0472">Membrane</keyword>
<dbReference type="InterPro" id="IPR022435">
    <property type="entry name" value="Surface-anchored_actinobac"/>
</dbReference>
<protein>
    <submittedName>
        <fullName evidence="4">Surface-anchored protein</fullName>
    </submittedName>
</protein>
<feature type="region of interest" description="Disordered" evidence="1">
    <location>
        <begin position="240"/>
        <end position="294"/>
    </location>
</feature>
<dbReference type="RefSeq" id="WP_307682460.1">
    <property type="nucleotide sequence ID" value="NZ_JAUSQX010000001.1"/>
</dbReference>
<organism evidence="4 5">
    <name type="scientific">Trueperella bonasi</name>
    <dbReference type="NCBI Taxonomy" id="312286"/>
    <lineage>
        <taxon>Bacteria</taxon>
        <taxon>Bacillati</taxon>
        <taxon>Actinomycetota</taxon>
        <taxon>Actinomycetes</taxon>
        <taxon>Actinomycetales</taxon>
        <taxon>Actinomycetaceae</taxon>
        <taxon>Trueperella</taxon>
    </lineage>
</organism>
<feature type="compositionally biased region" description="Acidic residues" evidence="1">
    <location>
        <begin position="277"/>
        <end position="294"/>
    </location>
</feature>
<evidence type="ECO:0000313" key="4">
    <source>
        <dbReference type="EMBL" id="MDP9806228.1"/>
    </source>
</evidence>
<name>A0ABT9NFQ7_9ACTO</name>
<reference evidence="4 5" key="1">
    <citation type="submission" date="2023-07" db="EMBL/GenBank/DDBJ databases">
        <title>Sequencing the genomes of 1000 actinobacteria strains.</title>
        <authorList>
            <person name="Klenk H.-P."/>
        </authorList>
    </citation>
    <scope>NUCLEOTIDE SEQUENCE [LARGE SCALE GENOMIC DNA]</scope>
    <source>
        <strain evidence="4 5">DSM 17163</strain>
    </source>
</reference>
<keyword evidence="5" id="KW-1185">Reference proteome</keyword>
<feature type="transmembrane region" description="Helical" evidence="2">
    <location>
        <begin position="301"/>
        <end position="323"/>
    </location>
</feature>